<dbReference type="EMBL" id="GAMC01012159">
    <property type="protein sequence ID" value="JAB94396.1"/>
    <property type="molecule type" value="mRNA"/>
</dbReference>
<dbReference type="PANTHER" id="PTHR12935:SF0">
    <property type="entry name" value="GAMMA-GLUTAMYLCYCLOTRANSFERASE"/>
    <property type="match status" value="1"/>
</dbReference>
<dbReference type="InterPro" id="IPR036568">
    <property type="entry name" value="GGCT-like_sf"/>
</dbReference>
<dbReference type="GO" id="GO:0003839">
    <property type="term" value="F:gamma-glutamylcyclotransferase activity"/>
    <property type="evidence" value="ECO:0007669"/>
    <property type="project" value="UniProtKB-EC"/>
</dbReference>
<keyword evidence="2" id="KW-0456">Lyase</keyword>
<keyword evidence="5" id="KW-0732">Signal</keyword>
<protein>
    <recommendedName>
        <fullName evidence="1">gamma-glutamylcyclotransferase</fullName>
        <ecNumber evidence="1">4.3.2.9</ecNumber>
    </recommendedName>
</protein>
<reference evidence="6" key="2">
    <citation type="journal article" date="2014" name="BMC Genomics">
        <title>A genomic perspective to assessing quality of mass-reared SIT flies used in Mediterranean fruit fly (Ceratitis capitata) eradication in California.</title>
        <authorList>
            <person name="Calla B."/>
            <person name="Hall B."/>
            <person name="Hou S."/>
            <person name="Geib S.M."/>
        </authorList>
    </citation>
    <scope>NUCLEOTIDE SEQUENCE</scope>
</reference>
<name>W8BLZ2_CERCA</name>
<proteinExistence type="evidence at transcript level"/>
<evidence type="ECO:0000256" key="5">
    <source>
        <dbReference type="SAM" id="SignalP"/>
    </source>
</evidence>
<organism evidence="6">
    <name type="scientific">Ceratitis capitata</name>
    <name type="common">Mediterranean fruit fly</name>
    <name type="synonym">Tephritis capitata</name>
    <dbReference type="NCBI Taxonomy" id="7213"/>
    <lineage>
        <taxon>Eukaryota</taxon>
        <taxon>Metazoa</taxon>
        <taxon>Ecdysozoa</taxon>
        <taxon>Arthropoda</taxon>
        <taxon>Hexapoda</taxon>
        <taxon>Insecta</taxon>
        <taxon>Pterygota</taxon>
        <taxon>Neoptera</taxon>
        <taxon>Endopterygota</taxon>
        <taxon>Diptera</taxon>
        <taxon>Brachycera</taxon>
        <taxon>Muscomorpha</taxon>
        <taxon>Tephritoidea</taxon>
        <taxon>Tephritidae</taxon>
        <taxon>Ceratitis</taxon>
        <taxon>Ceratitis</taxon>
    </lineage>
</organism>
<dbReference type="Gene3D" id="3.10.490.10">
    <property type="entry name" value="Gamma-glutamyl cyclotransferase-like"/>
    <property type="match status" value="1"/>
</dbReference>
<accession>W8BLZ2</accession>
<gene>
    <name evidence="6" type="primary">GGCT</name>
</gene>
<sequence length="225" mass="25287">MTLLAKKLNSTKMLTFYLLFSLSLWSCASAYVIPSDLPERVGDKFIYFGYGSNMLTKRIHIQNPTAVKIGMGILKDYRLDFNTYTERWGGAPATIVPTDGAYVYGTLWEISLSNLDDIDDQEGVHEGIYYAASLPVMLPNDTLTTARAYLLADQPKTPLNDFPSSDKVPQNRQPSKTYLQCLVKGAQETGIVPWYVEWLKSVKHNGHVAQDLEQILDLKDVKLNS</sequence>
<evidence type="ECO:0000256" key="1">
    <source>
        <dbReference type="ARBA" id="ARBA00012346"/>
    </source>
</evidence>
<dbReference type="SUPFAM" id="SSF110857">
    <property type="entry name" value="Gamma-glutamyl cyclotransferase-like"/>
    <property type="match status" value="1"/>
</dbReference>
<dbReference type="OrthoDB" id="2924818at2759"/>
<reference evidence="6" key="1">
    <citation type="submission" date="2013-07" db="EMBL/GenBank/DDBJ databases">
        <authorList>
            <person name="Geib S."/>
        </authorList>
    </citation>
    <scope>NUCLEOTIDE SEQUENCE</scope>
</reference>
<dbReference type="PANTHER" id="PTHR12935">
    <property type="entry name" value="GAMMA-GLUTAMYLCYCLOTRANSFERASE"/>
    <property type="match status" value="1"/>
</dbReference>
<feature type="binding site" evidence="4">
    <location>
        <position position="178"/>
    </location>
    <ligand>
        <name>substrate</name>
    </ligand>
</feature>
<feature type="binding site" evidence="4">
    <location>
        <begin position="47"/>
        <end position="52"/>
    </location>
    <ligand>
        <name>substrate</name>
    </ligand>
</feature>
<dbReference type="Pfam" id="PF13772">
    <property type="entry name" value="AIG2_2"/>
    <property type="match status" value="1"/>
</dbReference>
<dbReference type="GO" id="GO:0016740">
    <property type="term" value="F:transferase activity"/>
    <property type="evidence" value="ECO:0007669"/>
    <property type="project" value="UniProtKB-KW"/>
</dbReference>
<feature type="active site" description="Proton acceptor" evidence="3">
    <location>
        <position position="122"/>
    </location>
</feature>
<feature type="chain" id="PRO_5004906313" description="gamma-glutamylcyclotransferase" evidence="5">
    <location>
        <begin position="31"/>
        <end position="225"/>
    </location>
</feature>
<dbReference type="InterPro" id="IPR013024">
    <property type="entry name" value="GGCT-like"/>
</dbReference>
<feature type="signal peptide" evidence="5">
    <location>
        <begin position="1"/>
        <end position="30"/>
    </location>
</feature>
<dbReference type="AlphaFoldDB" id="W8BLZ2"/>
<evidence type="ECO:0000256" key="2">
    <source>
        <dbReference type="ARBA" id="ARBA00023239"/>
    </source>
</evidence>
<keyword evidence="6" id="KW-0808">Transferase</keyword>
<dbReference type="InterPro" id="IPR017939">
    <property type="entry name" value="G-Glutamylcylcotransferase"/>
</dbReference>
<evidence type="ECO:0000313" key="6">
    <source>
        <dbReference type="EMBL" id="JAB94396.1"/>
    </source>
</evidence>
<evidence type="ECO:0000256" key="3">
    <source>
        <dbReference type="PIRSR" id="PIRSR617939-1"/>
    </source>
</evidence>
<dbReference type="CDD" id="cd06661">
    <property type="entry name" value="GGCT_like"/>
    <property type="match status" value="1"/>
</dbReference>
<dbReference type="EC" id="4.3.2.9" evidence="1"/>
<evidence type="ECO:0000256" key="4">
    <source>
        <dbReference type="PIRSR" id="PIRSR617939-2"/>
    </source>
</evidence>